<feature type="domain" description="Lsm C-terminal" evidence="2">
    <location>
        <begin position="84"/>
        <end position="136"/>
    </location>
</feature>
<evidence type="ECO:0000259" key="2">
    <source>
        <dbReference type="Pfam" id="PF14894"/>
    </source>
</evidence>
<dbReference type="Gene3D" id="3.30.310.60">
    <property type="entry name" value="Like-Sm ribonucleoprotein, C-terminal domain"/>
    <property type="match status" value="1"/>
</dbReference>
<dbReference type="InterPro" id="IPR028277">
    <property type="entry name" value="Lsm_C"/>
</dbReference>
<evidence type="ECO:0000259" key="1">
    <source>
        <dbReference type="Pfam" id="PF01423"/>
    </source>
</evidence>
<evidence type="ECO:0000313" key="3">
    <source>
        <dbReference type="EMBL" id="PSN96858.1"/>
    </source>
</evidence>
<reference evidence="3 4" key="1">
    <citation type="submission" date="2017-04" db="EMBL/GenBank/DDBJ databases">
        <title>Novel microbial lineages endemic to geothermal iron-oxide mats fill important gaps in the evolutionary history of Archaea.</title>
        <authorList>
            <person name="Jay Z.J."/>
            <person name="Beam J.P."/>
            <person name="Dlakic M."/>
            <person name="Rusch D.B."/>
            <person name="Kozubal M.A."/>
            <person name="Inskeep W.P."/>
        </authorList>
    </citation>
    <scope>NUCLEOTIDE SEQUENCE [LARGE SCALE GENOMIC DNA]</scope>
    <source>
        <strain evidence="3">ECH_B_2</strain>
    </source>
</reference>
<proteinExistence type="predicted"/>
<sequence length="142" mass="15761">MSIGLRTIASETRVMLNKQVLVILSNGKKYKGILASLDPETLHICLLDAKEVSGDGKKISRLVLNGSVVSEVAAEEGGLPMRNLYEQLSKIYPNNIRYLEDAETIIVAERVKVYSDGRVEGVGPIAERVRQVVEYFQKEAKQ</sequence>
<dbReference type="InterPro" id="IPR037156">
    <property type="entry name" value="Lsm_C_sf"/>
</dbReference>
<gene>
    <name evidence="3" type="ORF">B9Q06_01635</name>
</gene>
<evidence type="ECO:0000313" key="4">
    <source>
        <dbReference type="Proteomes" id="UP000241284"/>
    </source>
</evidence>
<dbReference type="Pfam" id="PF01423">
    <property type="entry name" value="LSM"/>
    <property type="match status" value="1"/>
</dbReference>
<feature type="domain" description="Sm" evidence="1">
    <location>
        <begin position="14"/>
        <end position="69"/>
    </location>
</feature>
<dbReference type="EMBL" id="NEXH01000001">
    <property type="protein sequence ID" value="PSN96858.1"/>
    <property type="molecule type" value="Genomic_DNA"/>
</dbReference>
<protein>
    <recommendedName>
        <fullName evidence="5">LSM domain-containing protein</fullName>
    </recommendedName>
</protein>
<name>A0A2R6BEH8_9ARCH</name>
<evidence type="ECO:0008006" key="5">
    <source>
        <dbReference type="Google" id="ProtNLM"/>
    </source>
</evidence>
<dbReference type="AlphaFoldDB" id="A0A2R6BEH8"/>
<dbReference type="InterPro" id="IPR010920">
    <property type="entry name" value="LSM_dom_sf"/>
</dbReference>
<accession>A0A2R6BEH8</accession>
<dbReference type="Proteomes" id="UP000241284">
    <property type="component" value="Unassembled WGS sequence"/>
</dbReference>
<comment type="caution">
    <text evidence="3">The sequence shown here is derived from an EMBL/GenBank/DDBJ whole genome shotgun (WGS) entry which is preliminary data.</text>
</comment>
<organism evidence="3 4">
    <name type="scientific">Candidatus Marsarchaeota G2 archaeon ECH_B_2</name>
    <dbReference type="NCBI Taxonomy" id="1978160"/>
    <lineage>
        <taxon>Archaea</taxon>
        <taxon>Candidatus Marsarchaeota</taxon>
        <taxon>Candidatus Marsarchaeota group 2</taxon>
    </lineage>
</organism>
<dbReference type="Pfam" id="PF14894">
    <property type="entry name" value="Lsm_C"/>
    <property type="match status" value="1"/>
</dbReference>
<dbReference type="SUPFAM" id="SSF50182">
    <property type="entry name" value="Sm-like ribonucleoproteins"/>
    <property type="match status" value="1"/>
</dbReference>
<dbReference type="Gene3D" id="2.30.30.100">
    <property type="match status" value="1"/>
</dbReference>
<dbReference type="InterPro" id="IPR001163">
    <property type="entry name" value="Sm_dom_euk/arc"/>
</dbReference>